<gene>
    <name evidence="5" type="ORF">M0811_03363</name>
</gene>
<dbReference type="CDD" id="cd18186">
    <property type="entry name" value="BTB_POZ_ZBTB_KLHL-like"/>
    <property type="match status" value="2"/>
</dbReference>
<dbReference type="Gene3D" id="1.25.40.20">
    <property type="entry name" value="Ankyrin repeat-containing domain"/>
    <property type="match status" value="3"/>
</dbReference>
<dbReference type="OrthoDB" id="341259at2759"/>
<dbReference type="SMART" id="SM00248">
    <property type="entry name" value="ANK"/>
    <property type="match status" value="7"/>
</dbReference>
<dbReference type="AlphaFoldDB" id="A0A9Q0R594"/>
<keyword evidence="1" id="KW-0677">Repeat</keyword>
<feature type="domain" description="BTB" evidence="4">
    <location>
        <begin position="477"/>
        <end position="539"/>
    </location>
</feature>
<dbReference type="InterPro" id="IPR011333">
    <property type="entry name" value="SKP1/BTB/POZ_sf"/>
</dbReference>
<evidence type="ECO:0000313" key="6">
    <source>
        <dbReference type="Proteomes" id="UP001149090"/>
    </source>
</evidence>
<dbReference type="PANTHER" id="PTHR24126:SF14">
    <property type="entry name" value="ANK_REP_REGION DOMAIN-CONTAINING PROTEIN"/>
    <property type="match status" value="1"/>
</dbReference>
<protein>
    <submittedName>
        <fullName evidence="5">Ankyrin repeat ph and sec7 domain containing protein secg-related</fullName>
    </submittedName>
</protein>
<dbReference type="PROSITE" id="PS50097">
    <property type="entry name" value="BTB"/>
    <property type="match status" value="1"/>
</dbReference>
<dbReference type="EMBL" id="JAPDFW010000136">
    <property type="protein sequence ID" value="KAJ5067018.1"/>
    <property type="molecule type" value="Genomic_DNA"/>
</dbReference>
<dbReference type="PROSITE" id="PS50088">
    <property type="entry name" value="ANK_REPEAT"/>
    <property type="match status" value="5"/>
</dbReference>
<dbReference type="Gene3D" id="3.30.710.10">
    <property type="entry name" value="Potassium Channel Kv1.1, Chain A"/>
    <property type="match status" value="1"/>
</dbReference>
<evidence type="ECO:0000313" key="5">
    <source>
        <dbReference type="EMBL" id="KAJ5067018.1"/>
    </source>
</evidence>
<feature type="repeat" description="ANK" evidence="3">
    <location>
        <begin position="190"/>
        <end position="229"/>
    </location>
</feature>
<evidence type="ECO:0000256" key="3">
    <source>
        <dbReference type="PROSITE-ProRule" id="PRU00023"/>
    </source>
</evidence>
<evidence type="ECO:0000256" key="2">
    <source>
        <dbReference type="ARBA" id="ARBA00023043"/>
    </source>
</evidence>
<dbReference type="InterPro" id="IPR000210">
    <property type="entry name" value="BTB/POZ_dom"/>
</dbReference>
<dbReference type="PROSITE" id="PS50297">
    <property type="entry name" value="ANK_REP_REGION"/>
    <property type="match status" value="3"/>
</dbReference>
<dbReference type="Pfam" id="PF00651">
    <property type="entry name" value="BTB"/>
    <property type="match status" value="1"/>
</dbReference>
<dbReference type="SUPFAM" id="SSF54695">
    <property type="entry name" value="POZ domain"/>
    <property type="match status" value="1"/>
</dbReference>
<comment type="caution">
    <text evidence="5">The sequence shown here is derived from an EMBL/GenBank/DDBJ whole genome shotgun (WGS) entry which is preliminary data.</text>
</comment>
<feature type="repeat" description="ANK" evidence="3">
    <location>
        <begin position="37"/>
        <end position="72"/>
    </location>
</feature>
<evidence type="ECO:0000256" key="1">
    <source>
        <dbReference type="ARBA" id="ARBA00022737"/>
    </source>
</evidence>
<accession>A0A9Q0R594</accession>
<keyword evidence="6" id="KW-1185">Reference proteome</keyword>
<dbReference type="Pfam" id="PF12796">
    <property type="entry name" value="Ank_2"/>
    <property type="match status" value="2"/>
</dbReference>
<feature type="repeat" description="ANK" evidence="3">
    <location>
        <begin position="231"/>
        <end position="270"/>
    </location>
</feature>
<feature type="repeat" description="ANK" evidence="3">
    <location>
        <begin position="271"/>
        <end position="303"/>
    </location>
</feature>
<sequence length="578" mass="67660">MDQTNSKKLFIFCEQNSLENIQKLISQRIDINITNFEGETPLHIICQNINENSLQIIKLLIENGAGINVKNKHQETPLHLICQISNQSQYSVEIIQYLVSEKGADINVKTGYTQENPLHLICRNENPNENSVEIIKYLVSKRADINSKTGNKQQTPLHLVCQNQNRNEYSIEIIKYLVSNGTGVNIKDKNQETALHLICKNEYQNRNQNSFEIIKYLVSNGANINLKSKLYNETPLHLICKNHNQNQNENSFEIVKFLVLNGANLNTRTSYYQTPLSLAIQNQNQKVIRILLLNGANLFHSNINLFPKEFIDLLIQIYSINQDLINLLKSNDNFSDLEIQSIDSFKFQVHRLILLTRFDNNQTNLQKFINICKRKSKEDVEIALNFIYTGFPDFEIFNQQIEFLKKITDSFYSKTKKEQQLISTKKEDLKKKERSSENKLKEFFKEIGFDSNWIESKKGRKGILEDLHKLYEENQNKDFTIIISEEKEIKVHKLILILRSEVYKGMFLSVNDSSNQVHDYSKKSNETIQQLIYFLYHDEEKEINSKINSKMIEEFEDLKDYYQLNENSIIDLFLKDLI</sequence>
<keyword evidence="2 3" id="KW-0040">ANK repeat</keyword>
<proteinExistence type="predicted"/>
<dbReference type="InterPro" id="IPR002110">
    <property type="entry name" value="Ankyrin_rpt"/>
</dbReference>
<dbReference type="InterPro" id="IPR036770">
    <property type="entry name" value="Ankyrin_rpt-contain_sf"/>
</dbReference>
<organism evidence="5 6">
    <name type="scientific">Anaeramoeba ignava</name>
    <name type="common">Anaerobic marine amoeba</name>
    <dbReference type="NCBI Taxonomy" id="1746090"/>
    <lineage>
        <taxon>Eukaryota</taxon>
        <taxon>Metamonada</taxon>
        <taxon>Anaeramoebidae</taxon>
        <taxon>Anaeramoeba</taxon>
    </lineage>
</organism>
<dbReference type="Pfam" id="PF00023">
    <property type="entry name" value="Ank"/>
    <property type="match status" value="2"/>
</dbReference>
<dbReference type="SUPFAM" id="SSF48403">
    <property type="entry name" value="Ankyrin repeat"/>
    <property type="match status" value="1"/>
</dbReference>
<dbReference type="PANTHER" id="PTHR24126">
    <property type="entry name" value="ANKYRIN REPEAT, PH AND SEC7 DOMAIN CONTAINING PROTEIN SECG-RELATED"/>
    <property type="match status" value="1"/>
</dbReference>
<feature type="repeat" description="ANK" evidence="3">
    <location>
        <begin position="152"/>
        <end position="189"/>
    </location>
</feature>
<evidence type="ECO:0000259" key="4">
    <source>
        <dbReference type="PROSITE" id="PS50097"/>
    </source>
</evidence>
<reference evidence="5" key="1">
    <citation type="submission" date="2022-10" db="EMBL/GenBank/DDBJ databases">
        <title>Novel sulphate-reducing endosymbionts in the free-living metamonad Anaeramoeba.</title>
        <authorList>
            <person name="Jerlstrom-Hultqvist J."/>
            <person name="Cepicka I."/>
            <person name="Gallot-Lavallee L."/>
            <person name="Salas-Leiva D."/>
            <person name="Curtis B.A."/>
            <person name="Zahonova K."/>
            <person name="Pipaliya S."/>
            <person name="Dacks J."/>
            <person name="Roger A.J."/>
        </authorList>
    </citation>
    <scope>NUCLEOTIDE SEQUENCE</scope>
    <source>
        <strain evidence="5">BMAN</strain>
    </source>
</reference>
<dbReference type="Proteomes" id="UP001149090">
    <property type="component" value="Unassembled WGS sequence"/>
</dbReference>
<name>A0A9Q0R594_ANAIG</name>